<keyword evidence="5" id="KW-1185">Reference proteome</keyword>
<reference evidence="4 5" key="1">
    <citation type="submission" date="2024-06" db="EMBL/GenBank/DDBJ databases">
        <title>The Natural Products Discovery Center: Release of the First 8490 Sequenced Strains for Exploring Actinobacteria Biosynthetic Diversity.</title>
        <authorList>
            <person name="Kalkreuter E."/>
            <person name="Kautsar S.A."/>
            <person name="Yang D."/>
            <person name="Bader C.D."/>
            <person name="Teijaro C.N."/>
            <person name="Fluegel L."/>
            <person name="Davis C.M."/>
            <person name="Simpson J.R."/>
            <person name="Lauterbach L."/>
            <person name="Steele A.D."/>
            <person name="Gui C."/>
            <person name="Meng S."/>
            <person name="Li G."/>
            <person name="Viehrig K."/>
            <person name="Ye F."/>
            <person name="Su P."/>
            <person name="Kiefer A.F."/>
            <person name="Nichols A."/>
            <person name="Cepeda A.J."/>
            <person name="Yan W."/>
            <person name="Fan B."/>
            <person name="Jiang Y."/>
            <person name="Adhikari A."/>
            <person name="Zheng C.-J."/>
            <person name="Schuster L."/>
            <person name="Cowan T.M."/>
            <person name="Smanski M.J."/>
            <person name="Chevrette M.G."/>
            <person name="De Carvalho L.P.S."/>
            <person name="Shen B."/>
        </authorList>
    </citation>
    <scope>NUCLEOTIDE SEQUENCE [LARGE SCALE GENOMIC DNA]</scope>
    <source>
        <strain evidence="4 5">NPDC052347</strain>
    </source>
</reference>
<dbReference type="Pfam" id="PF00583">
    <property type="entry name" value="Acetyltransf_1"/>
    <property type="match status" value="1"/>
</dbReference>
<dbReference type="RefSeq" id="WP_109280170.1">
    <property type="nucleotide sequence ID" value="NZ_JBFAUK010000011.1"/>
</dbReference>
<dbReference type="InterPro" id="IPR016181">
    <property type="entry name" value="Acyl_CoA_acyltransferase"/>
</dbReference>
<dbReference type="PANTHER" id="PTHR43800">
    <property type="entry name" value="PEPTIDYL-LYSINE N-ACETYLTRANSFERASE YJAB"/>
    <property type="match status" value="1"/>
</dbReference>
<evidence type="ECO:0000259" key="3">
    <source>
        <dbReference type="PROSITE" id="PS51186"/>
    </source>
</evidence>
<gene>
    <name evidence="4" type="ORF">AB0L16_16085</name>
</gene>
<keyword evidence="1" id="KW-0808">Transferase</keyword>
<feature type="domain" description="N-acetyltransferase" evidence="3">
    <location>
        <begin position="7"/>
        <end position="157"/>
    </location>
</feature>
<dbReference type="Proteomes" id="UP001552594">
    <property type="component" value="Unassembled WGS sequence"/>
</dbReference>
<accession>A0ABV3JYL8</accession>
<evidence type="ECO:0000313" key="4">
    <source>
        <dbReference type="EMBL" id="MEV5507977.1"/>
    </source>
</evidence>
<dbReference type="PANTHER" id="PTHR43800:SF1">
    <property type="entry name" value="PEPTIDYL-LYSINE N-ACETYLTRANSFERASE YJAB"/>
    <property type="match status" value="1"/>
</dbReference>
<evidence type="ECO:0000313" key="5">
    <source>
        <dbReference type="Proteomes" id="UP001552594"/>
    </source>
</evidence>
<proteinExistence type="predicted"/>
<protein>
    <submittedName>
        <fullName evidence="4">GNAT family N-acetyltransferase</fullName>
    </submittedName>
</protein>
<name>A0ABV3JYL8_STRON</name>
<dbReference type="InterPro" id="IPR000182">
    <property type="entry name" value="GNAT_dom"/>
</dbReference>
<keyword evidence="2" id="KW-0012">Acyltransferase</keyword>
<sequence length="190" mass="20918">MPNINPPHIRPVRDEELPLLREIERAAGERFREIGMPEVADDEPPALSVLARHQRQGLAWVATDASGTPVGYLLSSFAAGEPHLDQVSVLPANSGQGIGRSLIDRLAERSAARGATVLTLTTFAEVPWNAPYYLRCGFEVMAEEELNGALRAIREREAAQGLDRWPRVCMRRPLRGVQTRPNTSMSSARG</sequence>
<organism evidence="4 5">
    <name type="scientific">Streptomyces orinoci</name>
    <name type="common">Streptoverticillium orinoci</name>
    <dbReference type="NCBI Taxonomy" id="67339"/>
    <lineage>
        <taxon>Bacteria</taxon>
        <taxon>Bacillati</taxon>
        <taxon>Actinomycetota</taxon>
        <taxon>Actinomycetes</taxon>
        <taxon>Kitasatosporales</taxon>
        <taxon>Streptomycetaceae</taxon>
        <taxon>Streptomyces</taxon>
    </lineage>
</organism>
<dbReference type="EMBL" id="JBFAUK010000011">
    <property type="protein sequence ID" value="MEV5507977.1"/>
    <property type="molecule type" value="Genomic_DNA"/>
</dbReference>
<evidence type="ECO:0000256" key="2">
    <source>
        <dbReference type="ARBA" id="ARBA00023315"/>
    </source>
</evidence>
<dbReference type="Gene3D" id="3.40.630.30">
    <property type="match status" value="1"/>
</dbReference>
<comment type="caution">
    <text evidence="4">The sequence shown here is derived from an EMBL/GenBank/DDBJ whole genome shotgun (WGS) entry which is preliminary data.</text>
</comment>
<dbReference type="PROSITE" id="PS51186">
    <property type="entry name" value="GNAT"/>
    <property type="match status" value="1"/>
</dbReference>
<dbReference type="CDD" id="cd04301">
    <property type="entry name" value="NAT_SF"/>
    <property type="match status" value="1"/>
</dbReference>
<evidence type="ECO:0000256" key="1">
    <source>
        <dbReference type="ARBA" id="ARBA00022679"/>
    </source>
</evidence>
<dbReference type="SUPFAM" id="SSF55729">
    <property type="entry name" value="Acyl-CoA N-acyltransferases (Nat)"/>
    <property type="match status" value="1"/>
</dbReference>